<name>A0AAU7EIW8_9FLAO</name>
<accession>A0AAU7EIW8</accession>
<keyword evidence="1" id="KW-0812">Transmembrane</keyword>
<sequence length="116" mass="13295">MTEKFVFIKEVHLNNNCPICYNSDGLHLTIKQKTVENSFYKAITADIKYDMVCKTCNSTIYPVNWTDDIERVFEYHKKAFTPQTPTTHLKKVSRLAIFSGIIVAICIVAILIYTGL</sequence>
<dbReference type="RefSeq" id="WP_308991467.1">
    <property type="nucleotide sequence ID" value="NZ_CP155618.1"/>
</dbReference>
<feature type="transmembrane region" description="Helical" evidence="1">
    <location>
        <begin position="95"/>
        <end position="114"/>
    </location>
</feature>
<evidence type="ECO:0000313" key="3">
    <source>
        <dbReference type="Proteomes" id="UP001224325"/>
    </source>
</evidence>
<keyword evidence="1" id="KW-1133">Transmembrane helix</keyword>
<evidence type="ECO:0000313" key="2">
    <source>
        <dbReference type="EMBL" id="XBL15466.1"/>
    </source>
</evidence>
<dbReference type="Proteomes" id="UP001224325">
    <property type="component" value="Chromosome"/>
</dbReference>
<protein>
    <submittedName>
        <fullName evidence="2">Uncharacterized protein</fullName>
    </submittedName>
</protein>
<evidence type="ECO:0000256" key="1">
    <source>
        <dbReference type="SAM" id="Phobius"/>
    </source>
</evidence>
<keyword evidence="3" id="KW-1185">Reference proteome</keyword>
<keyword evidence="1" id="KW-0472">Membrane</keyword>
<dbReference type="AlphaFoldDB" id="A0AAU7EIW8"/>
<organism evidence="2 3">
    <name type="scientific">Mariniflexile litorale</name>
    <dbReference type="NCBI Taxonomy" id="3045158"/>
    <lineage>
        <taxon>Bacteria</taxon>
        <taxon>Pseudomonadati</taxon>
        <taxon>Bacteroidota</taxon>
        <taxon>Flavobacteriia</taxon>
        <taxon>Flavobacteriales</taxon>
        <taxon>Flavobacteriaceae</taxon>
        <taxon>Mariniflexile</taxon>
    </lineage>
</organism>
<reference evidence="2" key="1">
    <citation type="submission" date="2024-04" db="EMBL/GenBank/DDBJ databases">
        <title>Mariniflexile litorale, isolated from the shallow sediments of the Sea of Japan.</title>
        <authorList>
            <person name="Romanenko L."/>
            <person name="Isaeva M."/>
        </authorList>
    </citation>
    <scope>NUCLEOTIDE SEQUENCE [LARGE SCALE GENOMIC DNA]</scope>
    <source>
        <strain evidence="2">KMM 9835</strain>
    </source>
</reference>
<dbReference type="KEGG" id="mlil:QLS71_005470"/>
<dbReference type="EMBL" id="CP155618">
    <property type="protein sequence ID" value="XBL15466.1"/>
    <property type="molecule type" value="Genomic_DNA"/>
</dbReference>
<proteinExistence type="predicted"/>
<gene>
    <name evidence="2" type="ORF">QLS71_005470</name>
</gene>